<feature type="region of interest" description="Disordered" evidence="1">
    <location>
        <begin position="1"/>
        <end position="23"/>
    </location>
</feature>
<evidence type="ECO:0000313" key="2">
    <source>
        <dbReference type="EMBL" id="KAJ8866687.1"/>
    </source>
</evidence>
<keyword evidence="3" id="KW-1185">Reference proteome</keyword>
<accession>A0ABQ9G3N4</accession>
<feature type="compositionally biased region" description="Polar residues" evidence="1">
    <location>
        <begin position="194"/>
        <end position="204"/>
    </location>
</feature>
<proteinExistence type="predicted"/>
<evidence type="ECO:0000313" key="3">
    <source>
        <dbReference type="Proteomes" id="UP001159363"/>
    </source>
</evidence>
<sequence>MVLKDEESCPPSSTMVDVGPKREGGAGVMTELPGVLAPSAGSLRILSDVTAVGVAVSVVRLPAQEHGWLFPFKGACASNMLAQSRATSNRFFTPILNSIDSTPAISFSIFTSARTSLPPFYRVCAGFTIPHPNSSLPAAPFTARYSQSQTSLPLVTSLAARSSIARNTATHSFNKNSRPGGPLHNSYSADLGLESSTHPESCGNNLEHAGKQRRAKREIPEKTPRQGESSGTIPTRENPGATPPGIEPGSPGWEASSLDTTPPRPPFLLYNSLAFSVKHLILVIPIKSCRTMPLVGGFSRGSPVPPSFHSVASPFSPQSPSSALKTTMLRAAQISSLTDSNLLDNSSSSCANCRCSSVLAMSDISYGKTEHHNYLTTFGRLSTSRS</sequence>
<gene>
    <name evidence="2" type="ORF">PR048_032548</name>
</gene>
<dbReference type="Proteomes" id="UP001159363">
    <property type="component" value="Chromosome 15"/>
</dbReference>
<dbReference type="EMBL" id="JARBHB010000016">
    <property type="protein sequence ID" value="KAJ8866687.1"/>
    <property type="molecule type" value="Genomic_DNA"/>
</dbReference>
<organism evidence="2 3">
    <name type="scientific">Dryococelus australis</name>
    <dbReference type="NCBI Taxonomy" id="614101"/>
    <lineage>
        <taxon>Eukaryota</taxon>
        <taxon>Metazoa</taxon>
        <taxon>Ecdysozoa</taxon>
        <taxon>Arthropoda</taxon>
        <taxon>Hexapoda</taxon>
        <taxon>Insecta</taxon>
        <taxon>Pterygota</taxon>
        <taxon>Neoptera</taxon>
        <taxon>Polyneoptera</taxon>
        <taxon>Phasmatodea</taxon>
        <taxon>Verophasmatodea</taxon>
        <taxon>Anareolatae</taxon>
        <taxon>Phasmatidae</taxon>
        <taxon>Eurycanthinae</taxon>
        <taxon>Dryococelus</taxon>
    </lineage>
</organism>
<comment type="caution">
    <text evidence="2">The sequence shown here is derived from an EMBL/GenBank/DDBJ whole genome shotgun (WGS) entry which is preliminary data.</text>
</comment>
<feature type="compositionally biased region" description="Polar residues" evidence="1">
    <location>
        <begin position="226"/>
        <end position="235"/>
    </location>
</feature>
<reference evidence="2 3" key="1">
    <citation type="submission" date="2023-02" db="EMBL/GenBank/DDBJ databases">
        <title>LHISI_Scaffold_Assembly.</title>
        <authorList>
            <person name="Stuart O.P."/>
            <person name="Cleave R."/>
            <person name="Magrath M.J.L."/>
            <person name="Mikheyev A.S."/>
        </authorList>
    </citation>
    <scope>NUCLEOTIDE SEQUENCE [LARGE SCALE GENOMIC DNA]</scope>
    <source>
        <strain evidence="2">Daus_M_001</strain>
        <tissue evidence="2">Leg muscle</tissue>
    </source>
</reference>
<name>A0ABQ9G3N4_9NEOP</name>
<feature type="region of interest" description="Disordered" evidence="1">
    <location>
        <begin position="171"/>
        <end position="259"/>
    </location>
</feature>
<protein>
    <submittedName>
        <fullName evidence="2">Uncharacterized protein</fullName>
    </submittedName>
</protein>
<evidence type="ECO:0000256" key="1">
    <source>
        <dbReference type="SAM" id="MobiDB-lite"/>
    </source>
</evidence>